<dbReference type="InterPro" id="IPR029000">
    <property type="entry name" value="Cyclophilin-like_dom_sf"/>
</dbReference>
<dbReference type="SMART" id="SM00797">
    <property type="entry name" value="AHS2"/>
    <property type="match status" value="1"/>
</dbReference>
<evidence type="ECO:0000313" key="6">
    <source>
        <dbReference type="Proteomes" id="UP000624701"/>
    </source>
</evidence>
<dbReference type="Pfam" id="PF02626">
    <property type="entry name" value="CT_A_B"/>
    <property type="match status" value="1"/>
</dbReference>
<evidence type="ECO:0000256" key="3">
    <source>
        <dbReference type="ARBA" id="ARBA00022840"/>
    </source>
</evidence>
<dbReference type="PANTHER" id="PTHR43309">
    <property type="entry name" value="5-OXOPROLINASE SUBUNIT C"/>
    <property type="match status" value="1"/>
</dbReference>
<evidence type="ECO:0000256" key="1">
    <source>
        <dbReference type="ARBA" id="ARBA00022741"/>
    </source>
</evidence>
<organism evidence="5 6">
    <name type="scientific">Winogradskyella haliclonae</name>
    <dbReference type="NCBI Taxonomy" id="2048558"/>
    <lineage>
        <taxon>Bacteria</taxon>
        <taxon>Pseudomonadati</taxon>
        <taxon>Bacteroidota</taxon>
        <taxon>Flavobacteriia</taxon>
        <taxon>Flavobacteriales</taxon>
        <taxon>Flavobacteriaceae</taxon>
        <taxon>Winogradskyella</taxon>
    </lineage>
</organism>
<evidence type="ECO:0000259" key="4">
    <source>
        <dbReference type="SMART" id="SM00797"/>
    </source>
</evidence>
<protein>
    <submittedName>
        <fullName evidence="5">Urea amidolyase</fullName>
    </submittedName>
</protein>
<accession>A0ABQ2C0U8</accession>
<keyword evidence="3" id="KW-0067">ATP-binding</keyword>
<keyword evidence="2" id="KW-0378">Hydrolase</keyword>
<keyword evidence="1" id="KW-0547">Nucleotide-binding</keyword>
<dbReference type="EMBL" id="BMDQ01000003">
    <property type="protein sequence ID" value="GGI57830.1"/>
    <property type="molecule type" value="Genomic_DNA"/>
</dbReference>
<name>A0ABQ2C0U8_9FLAO</name>
<dbReference type="Gene3D" id="2.40.100.10">
    <property type="entry name" value="Cyclophilin-like"/>
    <property type="match status" value="1"/>
</dbReference>
<evidence type="ECO:0000256" key="2">
    <source>
        <dbReference type="ARBA" id="ARBA00022801"/>
    </source>
</evidence>
<dbReference type="InterPro" id="IPR052708">
    <property type="entry name" value="PxpC"/>
</dbReference>
<keyword evidence="6" id="KW-1185">Reference proteome</keyword>
<gene>
    <name evidence="5" type="ORF">GCM10011444_21390</name>
</gene>
<sequence length="282" mass="31110">MIKVLKPGMFSTIQDKGRFGYGEYGVPKSGAMDLYSAELANTLLGNARTDAVLEITMTGPKLKFEAESYIVICGADISPSINGEIIQNNKVYSILKGDILEFGKLKSGLRSYIAVKGGYKTEKVLGSQSYYKPITINDSITEGDALSFNQLTTKLKPSKLFSKLKPIDFSSEVLDVLKGPEFELLSNLQKDQLKSTQFMVSKLYNRMAYQLLPQINNDLKSILTGPVLPGTVQLTPSGRLIVLMRDCQTTGGYPRVLQLTESAINLLSQKKEKDKVIFSLVD</sequence>
<dbReference type="Proteomes" id="UP000624701">
    <property type="component" value="Unassembled WGS sequence"/>
</dbReference>
<dbReference type="PANTHER" id="PTHR43309:SF5">
    <property type="entry name" value="5-OXOPROLINASE SUBUNIT C"/>
    <property type="match status" value="1"/>
</dbReference>
<proteinExistence type="predicted"/>
<feature type="domain" description="Carboxyltransferase" evidence="4">
    <location>
        <begin position="23"/>
        <end position="282"/>
    </location>
</feature>
<reference evidence="6" key="1">
    <citation type="journal article" date="2019" name="Int. J. Syst. Evol. Microbiol.">
        <title>The Global Catalogue of Microorganisms (GCM) 10K type strain sequencing project: providing services to taxonomists for standard genome sequencing and annotation.</title>
        <authorList>
            <consortium name="The Broad Institute Genomics Platform"/>
            <consortium name="The Broad Institute Genome Sequencing Center for Infectious Disease"/>
            <person name="Wu L."/>
            <person name="Ma J."/>
        </authorList>
    </citation>
    <scope>NUCLEOTIDE SEQUENCE [LARGE SCALE GENOMIC DNA]</scope>
    <source>
        <strain evidence="6">CCM 8681</strain>
    </source>
</reference>
<comment type="caution">
    <text evidence="5">The sequence shown here is derived from an EMBL/GenBank/DDBJ whole genome shotgun (WGS) entry which is preliminary data.</text>
</comment>
<dbReference type="InterPro" id="IPR003778">
    <property type="entry name" value="CT_A_B"/>
</dbReference>
<dbReference type="RefSeq" id="WP_188374757.1">
    <property type="nucleotide sequence ID" value="NZ_BMDQ01000003.1"/>
</dbReference>
<evidence type="ECO:0000313" key="5">
    <source>
        <dbReference type="EMBL" id="GGI57830.1"/>
    </source>
</evidence>